<keyword evidence="2" id="KW-1185">Reference proteome</keyword>
<protein>
    <submittedName>
        <fullName evidence="1">Uncharacterized protein</fullName>
    </submittedName>
</protein>
<dbReference type="Proteomes" id="UP000270471">
    <property type="component" value="Unassembled WGS sequence"/>
</dbReference>
<name>A0A3M0ICJ0_9ACTN</name>
<comment type="caution">
    <text evidence="1">The sequence shown here is derived from an EMBL/GenBank/DDBJ whole genome shotgun (WGS) entry which is preliminary data.</text>
</comment>
<dbReference type="EMBL" id="PENI01000003">
    <property type="protein sequence ID" value="RMB86574.1"/>
    <property type="molecule type" value="Genomic_DNA"/>
</dbReference>
<evidence type="ECO:0000313" key="1">
    <source>
        <dbReference type="EMBL" id="RMB86574.1"/>
    </source>
</evidence>
<sequence length="59" mass="6413">MSSDPLAKVLVLLCPITGPTLHEAAYAAEVARGTMVTSVFGIGRHYVERHYARGSEARR</sequence>
<accession>A0A3M0ICJ0</accession>
<proteinExistence type="predicted"/>
<evidence type="ECO:0000313" key="2">
    <source>
        <dbReference type="Proteomes" id="UP000270471"/>
    </source>
</evidence>
<dbReference type="RefSeq" id="WP_121888157.1">
    <property type="nucleotide sequence ID" value="NZ_PENI01000003.1"/>
</dbReference>
<reference evidence="1 2" key="1">
    <citation type="submission" date="2017-11" db="EMBL/GenBank/DDBJ databases">
        <title>Draft genome of actinobacteria isolated from guarana (Paullinia cupana (Mart.) Ducke.</title>
        <authorList>
            <person name="Siqueira K.A."/>
            <person name="Liotti R.G."/>
            <person name="Mendes T.A.O."/>
            <person name="Soares M.A."/>
        </authorList>
    </citation>
    <scope>NUCLEOTIDE SEQUENCE [LARGE SCALE GENOMIC DNA]</scope>
    <source>
        <strain evidence="1 2">193</strain>
    </source>
</reference>
<dbReference type="AlphaFoldDB" id="A0A3M0ICJ0"/>
<gene>
    <name evidence="1" type="ORF">CTZ28_05725</name>
</gene>
<organism evidence="1 2">
    <name type="scientific">Streptomyces shenzhenensis</name>
    <dbReference type="NCBI Taxonomy" id="943815"/>
    <lineage>
        <taxon>Bacteria</taxon>
        <taxon>Bacillati</taxon>
        <taxon>Actinomycetota</taxon>
        <taxon>Actinomycetes</taxon>
        <taxon>Kitasatosporales</taxon>
        <taxon>Streptomycetaceae</taxon>
        <taxon>Streptomyces</taxon>
    </lineage>
</organism>